<dbReference type="SUPFAM" id="SSF52402">
    <property type="entry name" value="Adenine nucleotide alpha hydrolases-like"/>
    <property type="match status" value="1"/>
</dbReference>
<evidence type="ECO:0000256" key="1">
    <source>
        <dbReference type="ARBA" id="ARBA00008791"/>
    </source>
</evidence>
<comment type="similarity">
    <text evidence="1">Belongs to the universal stress protein A family.</text>
</comment>
<dbReference type="InterPro" id="IPR006015">
    <property type="entry name" value="Universal_stress_UspA"/>
</dbReference>
<evidence type="ECO:0000313" key="4">
    <source>
        <dbReference type="Proteomes" id="UP000051236"/>
    </source>
</evidence>
<keyword evidence="4" id="KW-1185">Reference proteome</keyword>
<dbReference type="Gene3D" id="3.40.50.620">
    <property type="entry name" value="HUPs"/>
    <property type="match status" value="1"/>
</dbReference>
<dbReference type="PATRIC" id="fig|1423734.3.peg.2373"/>
<dbReference type="eggNOG" id="COG0589">
    <property type="taxonomic scope" value="Bacteria"/>
</dbReference>
<dbReference type="InterPro" id="IPR006016">
    <property type="entry name" value="UspA"/>
</dbReference>
<evidence type="ECO:0000259" key="2">
    <source>
        <dbReference type="Pfam" id="PF00582"/>
    </source>
</evidence>
<dbReference type="RefSeq" id="WP_057002579.1">
    <property type="nucleotide sequence ID" value="NZ_AZGA01000041.1"/>
</dbReference>
<dbReference type="CDD" id="cd00293">
    <property type="entry name" value="USP-like"/>
    <property type="match status" value="1"/>
</dbReference>
<dbReference type="STRING" id="1423734.FC83_GL002340"/>
<protein>
    <recommendedName>
        <fullName evidence="2">UspA domain-containing protein</fullName>
    </recommendedName>
</protein>
<dbReference type="Proteomes" id="UP000051236">
    <property type="component" value="Unassembled WGS sequence"/>
</dbReference>
<feature type="domain" description="UspA" evidence="2">
    <location>
        <begin position="14"/>
        <end position="153"/>
    </location>
</feature>
<name>A0A0R1Y2F3_9LACO</name>
<dbReference type="InterPro" id="IPR014729">
    <property type="entry name" value="Rossmann-like_a/b/a_fold"/>
</dbReference>
<dbReference type="Pfam" id="PF00582">
    <property type="entry name" value="Usp"/>
    <property type="match status" value="1"/>
</dbReference>
<dbReference type="PANTHER" id="PTHR46268">
    <property type="entry name" value="STRESS RESPONSE PROTEIN NHAX"/>
    <property type="match status" value="1"/>
</dbReference>
<evidence type="ECO:0000313" key="3">
    <source>
        <dbReference type="EMBL" id="KRM33910.1"/>
    </source>
</evidence>
<sequence>MKELTDFEVKIHRYNRILVAIDSDDFVSSKPAFEYACTTARLFDIPLGIVTVLETGDLNIFQTLSPDTLSDRRSEVAHLVDTYVEKAKAFGVLEVTPYLSEGKPGHVIVDTIIPEFKPDLVVVGSERKNNRSTIGSQAAHIVRYAPCSVIVVRN</sequence>
<dbReference type="PRINTS" id="PR01438">
    <property type="entry name" value="UNVRSLSTRESS"/>
</dbReference>
<dbReference type="EMBL" id="AZGA01000041">
    <property type="protein sequence ID" value="KRM33910.1"/>
    <property type="molecule type" value="Genomic_DNA"/>
</dbReference>
<accession>A0A0R1Y2F3</accession>
<dbReference type="PANTHER" id="PTHR46268:SF6">
    <property type="entry name" value="UNIVERSAL STRESS PROTEIN UP12"/>
    <property type="match status" value="1"/>
</dbReference>
<gene>
    <name evidence="3" type="ORF">FC83_GL002340</name>
</gene>
<comment type="caution">
    <text evidence="3">The sequence shown here is derived from an EMBL/GenBank/DDBJ whole genome shotgun (WGS) entry which is preliminary data.</text>
</comment>
<proteinExistence type="inferred from homology"/>
<reference evidence="3 4" key="1">
    <citation type="journal article" date="2015" name="Genome Announc.">
        <title>Expanding the biotechnology potential of lactobacilli through comparative genomics of 213 strains and associated genera.</title>
        <authorList>
            <person name="Sun Z."/>
            <person name="Harris H.M."/>
            <person name="McCann A."/>
            <person name="Guo C."/>
            <person name="Argimon S."/>
            <person name="Zhang W."/>
            <person name="Yang X."/>
            <person name="Jeffery I.B."/>
            <person name="Cooney J.C."/>
            <person name="Kagawa T.F."/>
            <person name="Liu W."/>
            <person name="Song Y."/>
            <person name="Salvetti E."/>
            <person name="Wrobel A."/>
            <person name="Rasinkangas P."/>
            <person name="Parkhill J."/>
            <person name="Rea M.C."/>
            <person name="O'Sullivan O."/>
            <person name="Ritari J."/>
            <person name="Douillard F.P."/>
            <person name="Paul Ross R."/>
            <person name="Yang R."/>
            <person name="Briner A.E."/>
            <person name="Felis G.E."/>
            <person name="de Vos W.M."/>
            <person name="Barrangou R."/>
            <person name="Klaenhammer T.R."/>
            <person name="Caufield P.W."/>
            <person name="Cui Y."/>
            <person name="Zhang H."/>
            <person name="O'Toole P.W."/>
        </authorList>
    </citation>
    <scope>NUCLEOTIDE SEQUENCE [LARGE SCALE GENOMIC DNA]</scope>
    <source>
        <strain evidence="3 4">DSM 18527</strain>
    </source>
</reference>
<organism evidence="3 4">
    <name type="scientific">Agrilactobacillus composti DSM 18527 = JCM 14202</name>
    <dbReference type="NCBI Taxonomy" id="1423734"/>
    <lineage>
        <taxon>Bacteria</taxon>
        <taxon>Bacillati</taxon>
        <taxon>Bacillota</taxon>
        <taxon>Bacilli</taxon>
        <taxon>Lactobacillales</taxon>
        <taxon>Lactobacillaceae</taxon>
        <taxon>Agrilactobacillus</taxon>
    </lineage>
</organism>
<dbReference type="AlphaFoldDB" id="A0A0R1Y2F3"/>